<reference evidence="2 3" key="1">
    <citation type="submission" date="2019-06" db="EMBL/GenBank/DDBJ databases">
        <authorList>
            <person name="Livingstone P."/>
            <person name="Whitworth D."/>
        </authorList>
    </citation>
    <scope>NUCLEOTIDE SEQUENCE [LARGE SCALE GENOMIC DNA]</scope>
    <source>
        <strain evidence="2 3">AM401</strain>
    </source>
</reference>
<dbReference type="OrthoDB" id="5521222at2"/>
<evidence type="ECO:0000313" key="2">
    <source>
        <dbReference type="EMBL" id="TQF09220.1"/>
    </source>
</evidence>
<protein>
    <submittedName>
        <fullName evidence="2">Transposase</fullName>
    </submittedName>
</protein>
<dbReference type="Pfam" id="PF01609">
    <property type="entry name" value="DDE_Tnp_1"/>
    <property type="match status" value="1"/>
</dbReference>
<dbReference type="Proteomes" id="UP000315369">
    <property type="component" value="Unassembled WGS sequence"/>
</dbReference>
<organism evidence="2 3">
    <name type="scientific">Myxococcus llanfairpwllgwyngyllgogerychwyrndrobwllllantysiliogogogochensis</name>
    <dbReference type="NCBI Taxonomy" id="2590453"/>
    <lineage>
        <taxon>Bacteria</taxon>
        <taxon>Pseudomonadati</taxon>
        <taxon>Myxococcota</taxon>
        <taxon>Myxococcia</taxon>
        <taxon>Myxococcales</taxon>
        <taxon>Cystobacterineae</taxon>
        <taxon>Myxococcaceae</taxon>
        <taxon>Myxococcus</taxon>
    </lineage>
</organism>
<comment type="caution">
    <text evidence="2">The sequence shown here is derived from an EMBL/GenBank/DDBJ whole genome shotgun (WGS) entry which is preliminary data.</text>
</comment>
<dbReference type="GO" id="GO:0004803">
    <property type="term" value="F:transposase activity"/>
    <property type="evidence" value="ECO:0007669"/>
    <property type="project" value="InterPro"/>
</dbReference>
<dbReference type="EMBL" id="VIFM01000375">
    <property type="protein sequence ID" value="TQF09220.1"/>
    <property type="molecule type" value="Genomic_DNA"/>
</dbReference>
<accession>A0A540WJL9</accession>
<keyword evidence="3" id="KW-1185">Reference proteome</keyword>
<evidence type="ECO:0000259" key="1">
    <source>
        <dbReference type="Pfam" id="PF01609"/>
    </source>
</evidence>
<dbReference type="InterPro" id="IPR002559">
    <property type="entry name" value="Transposase_11"/>
</dbReference>
<proteinExistence type="predicted"/>
<gene>
    <name evidence="2" type="ORF">FJV41_45785</name>
</gene>
<name>A0A540WJL9_9BACT</name>
<dbReference type="GO" id="GO:0006313">
    <property type="term" value="P:DNA transposition"/>
    <property type="evidence" value="ECO:0007669"/>
    <property type="project" value="InterPro"/>
</dbReference>
<feature type="domain" description="Transposase IS4-like" evidence="1">
    <location>
        <begin position="16"/>
        <end position="61"/>
    </location>
</feature>
<dbReference type="AlphaFoldDB" id="A0A540WJL9"/>
<dbReference type="GO" id="GO:0003677">
    <property type="term" value="F:DNA binding"/>
    <property type="evidence" value="ECO:0007669"/>
    <property type="project" value="InterPro"/>
</dbReference>
<evidence type="ECO:0000313" key="3">
    <source>
        <dbReference type="Proteomes" id="UP000315369"/>
    </source>
</evidence>
<sequence length="63" mass="7385">MKPVIHPHPSRKHPLKLDRAHYRLRYQVECCFHDLKRFRAVATRYDKAASSYLAVLHVAAMAL</sequence>